<dbReference type="EMBL" id="AAXW01000023">
    <property type="protein sequence ID" value="EAZ90586.1"/>
    <property type="molecule type" value="Genomic_DNA"/>
</dbReference>
<dbReference type="AlphaFoldDB" id="A3ISL6"/>
<dbReference type="PANTHER" id="PTHR33991:SF1">
    <property type="entry name" value="DNA REPAIR PROTEIN RECO"/>
    <property type="match status" value="1"/>
</dbReference>
<sequence length="279" mass="31428">MKSRIYQATGIILKGMPFQEADRLVTLLSPEYGLIRAIVPGARKQKSKLRGRCELFVINELLIAKGRSLDKITQAETLESYPGLSKDLGKLAAAQYLAELVLNLALDEQPQLELYELLNEHLRRLERMSLAESLYGYLAQAVFHLLAIAGIGPQVHYCCITQEELSPNFNDPSWCVGFSFDAGGLINLAIRDKEKNNPNPIVLPVINHRLKASELTLLQHLNQSFLPHPGKILPSNILDSDFTVPWLQVEHLLRNYAQYQLGRSFRSVTLIDNLPEAEF</sequence>
<evidence type="ECO:0000313" key="9">
    <source>
        <dbReference type="EMBL" id="EAZ90586.1"/>
    </source>
</evidence>
<evidence type="ECO:0000313" key="10">
    <source>
        <dbReference type="Proteomes" id="UP000003781"/>
    </source>
</evidence>
<dbReference type="Gene3D" id="2.40.50.140">
    <property type="entry name" value="Nucleic acid-binding proteins"/>
    <property type="match status" value="1"/>
</dbReference>
<evidence type="ECO:0000256" key="6">
    <source>
        <dbReference type="ARBA" id="ARBA00033409"/>
    </source>
</evidence>
<proteinExistence type="inferred from homology"/>
<evidence type="ECO:0000256" key="4">
    <source>
        <dbReference type="ARBA" id="ARBA00023172"/>
    </source>
</evidence>
<dbReference type="GO" id="GO:0006310">
    <property type="term" value="P:DNA recombination"/>
    <property type="evidence" value="ECO:0007669"/>
    <property type="project" value="UniProtKB-UniRule"/>
</dbReference>
<dbReference type="eggNOG" id="COG1381">
    <property type="taxonomic scope" value="Bacteria"/>
</dbReference>
<evidence type="ECO:0000256" key="1">
    <source>
        <dbReference type="ARBA" id="ARBA00007452"/>
    </source>
</evidence>
<evidence type="ECO:0000259" key="8">
    <source>
        <dbReference type="Pfam" id="PF11967"/>
    </source>
</evidence>
<keyword evidence="5 7" id="KW-0234">DNA repair</keyword>
<keyword evidence="3 7" id="KW-0227">DNA damage</keyword>
<comment type="caution">
    <text evidence="9">The sequence shown here is derived from an EMBL/GenBank/DDBJ whole genome shotgun (WGS) entry which is preliminary data.</text>
</comment>
<dbReference type="OrthoDB" id="9797083at2"/>
<comment type="similarity">
    <text evidence="1 7">Belongs to the RecO family.</text>
</comment>
<dbReference type="InterPro" id="IPR022572">
    <property type="entry name" value="DNA_rep/recomb_RecO_N"/>
</dbReference>
<keyword evidence="10" id="KW-1185">Reference proteome</keyword>
<dbReference type="Gene3D" id="1.20.1440.120">
    <property type="entry name" value="Recombination protein O, C-terminal domain"/>
    <property type="match status" value="1"/>
</dbReference>
<comment type="function">
    <text evidence="7">Involved in DNA repair and RecF pathway recombination.</text>
</comment>
<protein>
    <recommendedName>
        <fullName evidence="2 7">DNA repair protein RecO</fullName>
    </recommendedName>
    <alternativeName>
        <fullName evidence="6 7">Recombination protein O</fullName>
    </alternativeName>
</protein>
<dbReference type="HAMAP" id="MF_00201">
    <property type="entry name" value="RecO"/>
    <property type="match status" value="1"/>
</dbReference>
<dbReference type="Pfam" id="PF02565">
    <property type="entry name" value="RecO_C"/>
    <property type="match status" value="1"/>
</dbReference>
<reference evidence="9 10" key="1">
    <citation type="submission" date="2007-03" db="EMBL/GenBank/DDBJ databases">
        <authorList>
            <person name="Stal L."/>
            <person name="Ferriera S."/>
            <person name="Johnson J."/>
            <person name="Kravitz S."/>
            <person name="Beeson K."/>
            <person name="Sutton G."/>
            <person name="Rogers Y.-H."/>
            <person name="Friedman R."/>
            <person name="Frazier M."/>
            <person name="Venter J.C."/>
        </authorList>
    </citation>
    <scope>NUCLEOTIDE SEQUENCE [LARGE SCALE GENOMIC DNA]</scope>
    <source>
        <strain evidence="9 10">CCY0110</strain>
    </source>
</reference>
<dbReference type="GO" id="GO:0043590">
    <property type="term" value="C:bacterial nucleoid"/>
    <property type="evidence" value="ECO:0007669"/>
    <property type="project" value="TreeGrafter"/>
</dbReference>
<dbReference type="InterPro" id="IPR037278">
    <property type="entry name" value="ARFGAP/RecO"/>
</dbReference>
<dbReference type="NCBIfam" id="TIGR00613">
    <property type="entry name" value="reco"/>
    <property type="match status" value="1"/>
</dbReference>
<dbReference type="PANTHER" id="PTHR33991">
    <property type="entry name" value="DNA REPAIR PROTEIN RECO"/>
    <property type="match status" value="1"/>
</dbReference>
<dbReference type="InterPro" id="IPR012340">
    <property type="entry name" value="NA-bd_OB-fold"/>
</dbReference>
<name>A3ISL6_9CHRO</name>
<feature type="domain" description="DNA replication/recombination mediator RecO N-terminal" evidence="8">
    <location>
        <begin position="5"/>
        <end position="81"/>
    </location>
</feature>
<dbReference type="SUPFAM" id="SSF57863">
    <property type="entry name" value="ArfGap/RecO-like zinc finger"/>
    <property type="match status" value="1"/>
</dbReference>
<dbReference type="SUPFAM" id="SSF50249">
    <property type="entry name" value="Nucleic acid-binding proteins"/>
    <property type="match status" value="1"/>
</dbReference>
<dbReference type="RefSeq" id="WP_008276369.1">
    <property type="nucleotide sequence ID" value="NZ_AAXW01000023.1"/>
</dbReference>
<gene>
    <name evidence="7 9" type="primary">recO</name>
    <name evidence="9" type="ORF">CY0110_20353</name>
</gene>
<organism evidence="9 10">
    <name type="scientific">Crocosphaera chwakensis CCY0110</name>
    <dbReference type="NCBI Taxonomy" id="391612"/>
    <lineage>
        <taxon>Bacteria</taxon>
        <taxon>Bacillati</taxon>
        <taxon>Cyanobacteriota</taxon>
        <taxon>Cyanophyceae</taxon>
        <taxon>Oscillatoriophycideae</taxon>
        <taxon>Chroococcales</taxon>
        <taxon>Aphanothecaceae</taxon>
        <taxon>Crocosphaera</taxon>
        <taxon>Crocosphaera chwakensis</taxon>
    </lineage>
</organism>
<dbReference type="Pfam" id="PF11967">
    <property type="entry name" value="RecO_N"/>
    <property type="match status" value="1"/>
</dbReference>
<dbReference type="InterPro" id="IPR003717">
    <property type="entry name" value="RecO"/>
</dbReference>
<accession>A3ISL6</accession>
<keyword evidence="4 7" id="KW-0233">DNA recombination</keyword>
<dbReference type="Proteomes" id="UP000003781">
    <property type="component" value="Unassembled WGS sequence"/>
</dbReference>
<dbReference type="InterPro" id="IPR042242">
    <property type="entry name" value="RecO_C"/>
</dbReference>
<evidence type="ECO:0000256" key="2">
    <source>
        <dbReference type="ARBA" id="ARBA00021310"/>
    </source>
</evidence>
<evidence type="ECO:0000256" key="5">
    <source>
        <dbReference type="ARBA" id="ARBA00023204"/>
    </source>
</evidence>
<evidence type="ECO:0000256" key="3">
    <source>
        <dbReference type="ARBA" id="ARBA00022763"/>
    </source>
</evidence>
<dbReference type="GO" id="GO:0006302">
    <property type="term" value="P:double-strand break repair"/>
    <property type="evidence" value="ECO:0007669"/>
    <property type="project" value="TreeGrafter"/>
</dbReference>
<evidence type="ECO:0000256" key="7">
    <source>
        <dbReference type="HAMAP-Rule" id="MF_00201"/>
    </source>
</evidence>